<sequence length="118" mass="13555">MVMACWKPSILALNKIDIDISGNLTDSLMDLVKNLPDSLDKVGAEFHPTNLPKFEEIFCISAMKKQNTVLVKDRIREVMDEYAERRRAEELEKSKALMQLKEDDSLSVHNEQLKTTFV</sequence>
<organism evidence="1">
    <name type="scientific">Arion vulgaris</name>
    <dbReference type="NCBI Taxonomy" id="1028688"/>
    <lineage>
        <taxon>Eukaryota</taxon>
        <taxon>Metazoa</taxon>
        <taxon>Spiralia</taxon>
        <taxon>Lophotrochozoa</taxon>
        <taxon>Mollusca</taxon>
        <taxon>Gastropoda</taxon>
        <taxon>Heterobranchia</taxon>
        <taxon>Euthyneura</taxon>
        <taxon>Panpulmonata</taxon>
        <taxon>Eupulmonata</taxon>
        <taxon>Stylommatophora</taxon>
        <taxon>Helicina</taxon>
        <taxon>Arionoidea</taxon>
        <taxon>Arionidae</taxon>
        <taxon>Arion</taxon>
    </lineage>
</organism>
<dbReference type="Gene3D" id="3.40.50.300">
    <property type="entry name" value="P-loop containing nucleotide triphosphate hydrolases"/>
    <property type="match status" value="1"/>
</dbReference>
<proteinExistence type="predicted"/>
<dbReference type="InterPro" id="IPR027417">
    <property type="entry name" value="P-loop_NTPase"/>
</dbReference>
<dbReference type="SUPFAM" id="SSF52540">
    <property type="entry name" value="P-loop containing nucleoside triphosphate hydrolases"/>
    <property type="match status" value="1"/>
</dbReference>
<evidence type="ECO:0000313" key="3">
    <source>
        <dbReference type="EMBL" id="CEK90880.1"/>
    </source>
</evidence>
<protein>
    <submittedName>
        <fullName evidence="1">Uncharacterized protein</fullName>
    </submittedName>
</protein>
<name>A0A0B7BDB9_9EUPU</name>
<gene>
    <name evidence="1" type="primary">ORF179624</name>
    <name evidence="2" type="synonym">ORF179630</name>
    <name evidence="3" type="synonym">ORF179634</name>
</gene>
<dbReference type="EMBL" id="HACG01044012">
    <property type="protein sequence ID" value="CEK90877.1"/>
    <property type="molecule type" value="Transcribed_RNA"/>
</dbReference>
<dbReference type="EMBL" id="HACG01044014">
    <property type="protein sequence ID" value="CEK90879.1"/>
    <property type="molecule type" value="Transcribed_RNA"/>
</dbReference>
<evidence type="ECO:0000313" key="1">
    <source>
        <dbReference type="EMBL" id="CEK90877.1"/>
    </source>
</evidence>
<accession>A0A0B7BDB9</accession>
<dbReference type="EMBL" id="HACG01044015">
    <property type="protein sequence ID" value="CEK90880.1"/>
    <property type="molecule type" value="Transcribed_RNA"/>
</dbReference>
<reference evidence="1" key="1">
    <citation type="submission" date="2014-12" db="EMBL/GenBank/DDBJ databases">
        <title>Insight into the proteome of Arion vulgaris.</title>
        <authorList>
            <person name="Aradska J."/>
            <person name="Bulat T."/>
            <person name="Smidak R."/>
            <person name="Sarate P."/>
            <person name="Gangsoo J."/>
            <person name="Sialana F."/>
            <person name="Bilban M."/>
            <person name="Lubec G."/>
        </authorList>
    </citation>
    <scope>NUCLEOTIDE SEQUENCE</scope>
    <source>
        <tissue evidence="1">Skin</tissue>
    </source>
</reference>
<dbReference type="AlphaFoldDB" id="A0A0B7BDB9"/>
<evidence type="ECO:0000313" key="2">
    <source>
        <dbReference type="EMBL" id="CEK90879.1"/>
    </source>
</evidence>